<dbReference type="SMART" id="SM00849">
    <property type="entry name" value="Lactamase_B"/>
    <property type="match status" value="1"/>
</dbReference>
<dbReference type="EMBL" id="FUEG01000011">
    <property type="protein sequence ID" value="SJL09870.1"/>
    <property type="molecule type" value="Genomic_DNA"/>
</dbReference>
<keyword evidence="7" id="KW-1185">Reference proteome</keyword>
<evidence type="ECO:0000313" key="6">
    <source>
        <dbReference type="EMBL" id="SJL09870.1"/>
    </source>
</evidence>
<dbReference type="OMA" id="CPGSAWE"/>
<dbReference type="InterPro" id="IPR001279">
    <property type="entry name" value="Metallo-B-lactamas"/>
</dbReference>
<dbReference type="OrthoDB" id="10250730at2759"/>
<name>A0A284RM84_ARMOS</name>
<evidence type="ECO:0000313" key="7">
    <source>
        <dbReference type="Proteomes" id="UP000219338"/>
    </source>
</evidence>
<evidence type="ECO:0000256" key="3">
    <source>
        <dbReference type="ARBA" id="ARBA00022801"/>
    </source>
</evidence>
<organism evidence="6 7">
    <name type="scientific">Armillaria ostoyae</name>
    <name type="common">Armillaria root rot fungus</name>
    <dbReference type="NCBI Taxonomy" id="47428"/>
    <lineage>
        <taxon>Eukaryota</taxon>
        <taxon>Fungi</taxon>
        <taxon>Dikarya</taxon>
        <taxon>Basidiomycota</taxon>
        <taxon>Agaricomycotina</taxon>
        <taxon>Agaricomycetes</taxon>
        <taxon>Agaricomycetidae</taxon>
        <taxon>Agaricales</taxon>
        <taxon>Marasmiineae</taxon>
        <taxon>Physalacriaceae</taxon>
        <taxon>Armillaria</taxon>
    </lineage>
</organism>
<evidence type="ECO:0000259" key="5">
    <source>
        <dbReference type="SMART" id="SM00849"/>
    </source>
</evidence>
<protein>
    <recommendedName>
        <fullName evidence="5">Metallo-beta-lactamase domain-containing protein</fullName>
    </recommendedName>
</protein>
<dbReference type="Pfam" id="PF00753">
    <property type="entry name" value="Lactamase_B"/>
    <property type="match status" value="1"/>
</dbReference>
<keyword evidence="3" id="KW-0378">Hydrolase</keyword>
<dbReference type="GO" id="GO:0046872">
    <property type="term" value="F:metal ion binding"/>
    <property type="evidence" value="ECO:0007669"/>
    <property type="project" value="UniProtKB-KW"/>
</dbReference>
<comment type="similarity">
    <text evidence="1">Belongs to the metallo-beta-lactamase superfamily.</text>
</comment>
<dbReference type="Gene3D" id="3.60.15.10">
    <property type="entry name" value="Ribonuclease Z/Hydroxyacylglutathione hydrolase-like"/>
    <property type="match status" value="1"/>
</dbReference>
<dbReference type="PANTHER" id="PTHR42978:SF5">
    <property type="entry name" value="METALLO-BETA-LACTAMASE DOMAIN-CONTAINING PROTEIN"/>
    <property type="match status" value="1"/>
</dbReference>
<dbReference type="GO" id="GO:0016787">
    <property type="term" value="F:hydrolase activity"/>
    <property type="evidence" value="ECO:0007669"/>
    <property type="project" value="UniProtKB-KW"/>
</dbReference>
<accession>A0A284RM84</accession>
<evidence type="ECO:0000256" key="2">
    <source>
        <dbReference type="ARBA" id="ARBA00022723"/>
    </source>
</evidence>
<keyword evidence="4" id="KW-0862">Zinc</keyword>
<gene>
    <name evidence="6" type="ORF">ARMOST_13251</name>
</gene>
<dbReference type="PANTHER" id="PTHR42978">
    <property type="entry name" value="QUORUM-QUENCHING LACTONASE YTNP-RELATED-RELATED"/>
    <property type="match status" value="1"/>
</dbReference>
<evidence type="ECO:0000256" key="4">
    <source>
        <dbReference type="ARBA" id="ARBA00022833"/>
    </source>
</evidence>
<dbReference type="Proteomes" id="UP000219338">
    <property type="component" value="Unassembled WGS sequence"/>
</dbReference>
<dbReference type="InterPro" id="IPR051013">
    <property type="entry name" value="MBL_superfamily_lactonases"/>
</dbReference>
<dbReference type="InterPro" id="IPR036866">
    <property type="entry name" value="RibonucZ/Hydroxyglut_hydro"/>
</dbReference>
<dbReference type="CDD" id="cd07730">
    <property type="entry name" value="metallo-hydrolase-like_MBL-fold"/>
    <property type="match status" value="1"/>
</dbReference>
<feature type="domain" description="Metallo-beta-lactamase" evidence="5">
    <location>
        <begin position="49"/>
        <end position="248"/>
    </location>
</feature>
<dbReference type="SUPFAM" id="SSF56281">
    <property type="entry name" value="Metallo-hydrolase/oxidoreductase"/>
    <property type="match status" value="1"/>
</dbReference>
<reference evidence="7" key="1">
    <citation type="journal article" date="2017" name="Nat. Ecol. Evol.">
        <title>Genome expansion and lineage-specific genetic innovations in the forest pathogenic fungi Armillaria.</title>
        <authorList>
            <person name="Sipos G."/>
            <person name="Prasanna A.N."/>
            <person name="Walter M.C."/>
            <person name="O'Connor E."/>
            <person name="Balint B."/>
            <person name="Krizsan K."/>
            <person name="Kiss B."/>
            <person name="Hess J."/>
            <person name="Varga T."/>
            <person name="Slot J."/>
            <person name="Riley R."/>
            <person name="Boka B."/>
            <person name="Rigling D."/>
            <person name="Barry K."/>
            <person name="Lee J."/>
            <person name="Mihaltcheva S."/>
            <person name="LaButti K."/>
            <person name="Lipzen A."/>
            <person name="Waldron R."/>
            <person name="Moloney N.M."/>
            <person name="Sperisen C."/>
            <person name="Kredics L."/>
            <person name="Vagvoelgyi C."/>
            <person name="Patrignani A."/>
            <person name="Fitzpatrick D."/>
            <person name="Nagy I."/>
            <person name="Doyle S."/>
            <person name="Anderson J.B."/>
            <person name="Grigoriev I.V."/>
            <person name="Gueldener U."/>
            <person name="Muensterkoetter M."/>
            <person name="Nagy L.G."/>
        </authorList>
    </citation>
    <scope>NUCLEOTIDE SEQUENCE [LARGE SCALE GENOMIC DNA]</scope>
    <source>
        <strain evidence="7">C18/9</strain>
    </source>
</reference>
<keyword evidence="2" id="KW-0479">Metal-binding</keyword>
<dbReference type="STRING" id="47428.A0A284RM84"/>
<proteinExistence type="inferred from homology"/>
<evidence type="ECO:0000256" key="1">
    <source>
        <dbReference type="ARBA" id="ARBA00007749"/>
    </source>
</evidence>
<sequence>MIPPFDVCIPPSDSVVTVKAINVGTDATLSPASFFLQPVLNGFEGAYGPIYAFLIEHPVKGRVMFDLGIRKDQENLSPAVQGLLEIWNSMGPYSLVVDGDVAERLTAGGVDLESIKAVIWSHSHLDHTGDMATFPTTTELLVGQGTDLRTYPEFPDATLVESDIAGRKVTEISFEDSTLRIADLAAVDYFGDGSFYILETPGHHPGHISGLARVTPTTFILLGGDCCHHPGQLRPTATLHARCPCPGHVIDSAKSSVCPKQFSSSSDEEFDLLSRTSPMLGIPSGVSVYADPETATTTIEKLLKLDAHPDVLFLIAHDSSVPGKIDEFPKSLNGWKDKGWKQELTWSFLKEESRAFRFGTVKA</sequence>
<dbReference type="AlphaFoldDB" id="A0A284RM84"/>